<organism evidence="1 2">
    <name type="scientific">Gossypium stocksii</name>
    <dbReference type="NCBI Taxonomy" id="47602"/>
    <lineage>
        <taxon>Eukaryota</taxon>
        <taxon>Viridiplantae</taxon>
        <taxon>Streptophyta</taxon>
        <taxon>Embryophyta</taxon>
        <taxon>Tracheophyta</taxon>
        <taxon>Spermatophyta</taxon>
        <taxon>Magnoliopsida</taxon>
        <taxon>eudicotyledons</taxon>
        <taxon>Gunneridae</taxon>
        <taxon>Pentapetalae</taxon>
        <taxon>rosids</taxon>
        <taxon>malvids</taxon>
        <taxon>Malvales</taxon>
        <taxon>Malvaceae</taxon>
        <taxon>Malvoideae</taxon>
        <taxon>Gossypium</taxon>
    </lineage>
</organism>
<sequence>MFLDCVIHLILTFPDNPICFSCVLFYPEEEKRVTSGWVSSAIVIGKLTGRVKDELIRTAPTMVLCFLQAPLTKESMSITSLSSRGNTLWRATRKSPKVGRKQCCSHSEGCKRKSATVNETQPPTPEIEAESYPRWSHIVDVTPLKGRTHMGN</sequence>
<dbReference type="EMBL" id="JAIQCV010000006">
    <property type="protein sequence ID" value="KAH1092401.1"/>
    <property type="molecule type" value="Genomic_DNA"/>
</dbReference>
<accession>A0A9D3VRE3</accession>
<keyword evidence="2" id="KW-1185">Reference proteome</keyword>
<dbReference type="AlphaFoldDB" id="A0A9D3VRE3"/>
<reference evidence="1 2" key="1">
    <citation type="journal article" date="2021" name="Plant Biotechnol. J.">
        <title>Multi-omics assisted identification of the key and species-specific regulatory components of drought-tolerant mechanisms in Gossypium stocksii.</title>
        <authorList>
            <person name="Yu D."/>
            <person name="Ke L."/>
            <person name="Zhang D."/>
            <person name="Wu Y."/>
            <person name="Sun Y."/>
            <person name="Mei J."/>
            <person name="Sun J."/>
            <person name="Sun Y."/>
        </authorList>
    </citation>
    <scope>NUCLEOTIDE SEQUENCE [LARGE SCALE GENOMIC DNA]</scope>
    <source>
        <strain evidence="2">cv. E1</strain>
        <tissue evidence="1">Leaf</tissue>
    </source>
</reference>
<proteinExistence type="predicted"/>
<evidence type="ECO:0000313" key="2">
    <source>
        <dbReference type="Proteomes" id="UP000828251"/>
    </source>
</evidence>
<comment type="caution">
    <text evidence="1">The sequence shown here is derived from an EMBL/GenBank/DDBJ whole genome shotgun (WGS) entry which is preliminary data.</text>
</comment>
<dbReference type="Proteomes" id="UP000828251">
    <property type="component" value="Unassembled WGS sequence"/>
</dbReference>
<evidence type="ECO:0000313" key="1">
    <source>
        <dbReference type="EMBL" id="KAH1092401.1"/>
    </source>
</evidence>
<gene>
    <name evidence="1" type="ORF">J1N35_019658</name>
</gene>
<name>A0A9D3VRE3_9ROSI</name>
<protein>
    <submittedName>
        <fullName evidence="1">Uncharacterized protein</fullName>
    </submittedName>
</protein>